<dbReference type="RefSeq" id="WP_080621647.1">
    <property type="nucleotide sequence ID" value="NZ_CAWMZI010000001.1"/>
</dbReference>
<evidence type="ECO:0000313" key="1">
    <source>
        <dbReference type="EMBL" id="ARC36988.1"/>
    </source>
</evidence>
<keyword evidence="2" id="KW-1185">Reference proteome</keyword>
<dbReference type="AlphaFoldDB" id="A0A1V0GT42"/>
<protein>
    <submittedName>
        <fullName evidence="1">Uncharacterized protein</fullName>
    </submittedName>
</protein>
<dbReference type="KEGG" id="pye:A6J80_11940"/>
<evidence type="ECO:0000313" key="2">
    <source>
        <dbReference type="Proteomes" id="UP000191257"/>
    </source>
</evidence>
<reference evidence="1" key="1">
    <citation type="submission" date="2017-12" db="EMBL/GenBank/DDBJ databases">
        <title>FDA dAtabase for Regulatory Grade micrObial Sequences (FDA-ARGOS): Supporting development and validation of Infectious Disease Dx tests.</title>
        <authorList>
            <person name="Campos J."/>
            <person name="Goldberg B."/>
            <person name="Tallon L."/>
            <person name="Sadzewicz L."/>
            <person name="Sengamalay N."/>
            <person name="Ott S."/>
            <person name="Godinez A."/>
            <person name="Nagaraj S."/>
            <person name="Vyas G."/>
            <person name="Aluvathingal J."/>
            <person name="Nadendla S."/>
            <person name="Geyer C."/>
            <person name="Nandy P."/>
            <person name="Hobson J."/>
            <person name="Sichtig H."/>
        </authorList>
    </citation>
    <scope>NUCLEOTIDE SEQUENCE</scope>
    <source>
        <strain evidence="1">FDAARGOS_252</strain>
    </source>
</reference>
<dbReference type="EMBL" id="CP020442">
    <property type="protein sequence ID" value="ARC36988.1"/>
    <property type="molecule type" value="Genomic_DNA"/>
</dbReference>
<organism evidence="1 2">
    <name type="scientific">Paracoccus yeei</name>
    <dbReference type="NCBI Taxonomy" id="147645"/>
    <lineage>
        <taxon>Bacteria</taxon>
        <taxon>Pseudomonadati</taxon>
        <taxon>Pseudomonadota</taxon>
        <taxon>Alphaproteobacteria</taxon>
        <taxon>Rhodobacterales</taxon>
        <taxon>Paracoccaceae</taxon>
        <taxon>Paracoccus</taxon>
    </lineage>
</organism>
<dbReference type="Gene3D" id="3.40.30.10">
    <property type="entry name" value="Glutaredoxin"/>
    <property type="match status" value="1"/>
</dbReference>
<accession>A0A1V0GT42</accession>
<proteinExistence type="predicted"/>
<name>A0A1V0GT42_9RHOB</name>
<sequence length="64" mass="7410">MDEIATCDWVPELARGYVRDLRIRWACDEAGQPCRIETAAVRDKTPKYFARQPYGRPRHFGKAA</sequence>
<dbReference type="Proteomes" id="UP000191257">
    <property type="component" value="Chromosome"/>
</dbReference>
<dbReference type="STRING" id="147645.A6J80_11940"/>
<gene>
    <name evidence="1" type="ORF">A6J80_11940</name>
</gene>